<gene>
    <name evidence="1" type="ORF">SDC9_135015</name>
</gene>
<evidence type="ECO:0000313" key="1">
    <source>
        <dbReference type="EMBL" id="MPM87914.1"/>
    </source>
</evidence>
<dbReference type="AlphaFoldDB" id="A0A645DEN7"/>
<protein>
    <submittedName>
        <fullName evidence="1">Uncharacterized protein</fullName>
    </submittedName>
</protein>
<comment type="caution">
    <text evidence="1">The sequence shown here is derived from an EMBL/GenBank/DDBJ whole genome shotgun (WGS) entry which is preliminary data.</text>
</comment>
<organism evidence="1">
    <name type="scientific">bioreactor metagenome</name>
    <dbReference type="NCBI Taxonomy" id="1076179"/>
    <lineage>
        <taxon>unclassified sequences</taxon>
        <taxon>metagenomes</taxon>
        <taxon>ecological metagenomes</taxon>
    </lineage>
</organism>
<proteinExistence type="predicted"/>
<dbReference type="EMBL" id="VSSQ01035633">
    <property type="protein sequence ID" value="MPM87914.1"/>
    <property type="molecule type" value="Genomic_DNA"/>
</dbReference>
<name>A0A645DEN7_9ZZZZ</name>
<sequence>MKYIYVYFLLNNKVTAITLGDLADTFDSLSSDYSYILEHITFTEAD</sequence>
<reference evidence="1" key="1">
    <citation type="submission" date="2019-08" db="EMBL/GenBank/DDBJ databases">
        <authorList>
            <person name="Kucharzyk K."/>
            <person name="Murdoch R.W."/>
            <person name="Higgins S."/>
            <person name="Loffler F."/>
        </authorList>
    </citation>
    <scope>NUCLEOTIDE SEQUENCE</scope>
</reference>
<accession>A0A645DEN7</accession>